<comment type="caution">
    <text evidence="2">The sequence shown here is derived from an EMBL/GenBank/DDBJ whole genome shotgun (WGS) entry which is preliminary data.</text>
</comment>
<evidence type="ECO:0000313" key="3">
    <source>
        <dbReference type="Proteomes" id="UP001147747"/>
    </source>
</evidence>
<reference evidence="2" key="1">
    <citation type="submission" date="2022-12" db="EMBL/GenBank/DDBJ databases">
        <authorList>
            <person name="Petersen C."/>
        </authorList>
    </citation>
    <scope>NUCLEOTIDE SEQUENCE</scope>
    <source>
        <strain evidence="2">IBT 29677</strain>
    </source>
</reference>
<feature type="region of interest" description="Disordered" evidence="1">
    <location>
        <begin position="57"/>
        <end position="110"/>
    </location>
</feature>
<sequence length="110" mass="12118">MKRDASGGGFTHLGKDGVLRTISGNYEVLDARGLSPEQINGFLDVMPAELARREDFRDVDGTKVTTQEGLFNPAPGILPSKPGDNEQEDRARREAVEDNQAAYEQSKRNQ</sequence>
<accession>A0A9X0B8U6</accession>
<keyword evidence="3" id="KW-1185">Reference proteome</keyword>
<dbReference type="GeneID" id="81371544"/>
<name>A0A9X0B8U6_9EURO</name>
<gene>
    <name evidence="2" type="ORF">N7509_007927</name>
</gene>
<protein>
    <submittedName>
        <fullName evidence="2">Uncharacterized protein</fullName>
    </submittedName>
</protein>
<reference evidence="2" key="2">
    <citation type="journal article" date="2023" name="IMA Fungus">
        <title>Comparative genomic study of the Penicillium genus elucidates a diverse pangenome and 15 lateral gene transfer events.</title>
        <authorList>
            <person name="Petersen C."/>
            <person name="Sorensen T."/>
            <person name="Nielsen M.R."/>
            <person name="Sondergaard T.E."/>
            <person name="Sorensen J.L."/>
            <person name="Fitzpatrick D.A."/>
            <person name="Frisvad J.C."/>
            <person name="Nielsen K.L."/>
        </authorList>
    </citation>
    <scope>NUCLEOTIDE SEQUENCE</scope>
    <source>
        <strain evidence="2">IBT 29677</strain>
    </source>
</reference>
<proteinExistence type="predicted"/>
<organism evidence="2 3">
    <name type="scientific">Penicillium cosmopolitanum</name>
    <dbReference type="NCBI Taxonomy" id="1131564"/>
    <lineage>
        <taxon>Eukaryota</taxon>
        <taxon>Fungi</taxon>
        <taxon>Dikarya</taxon>
        <taxon>Ascomycota</taxon>
        <taxon>Pezizomycotina</taxon>
        <taxon>Eurotiomycetes</taxon>
        <taxon>Eurotiomycetidae</taxon>
        <taxon>Eurotiales</taxon>
        <taxon>Aspergillaceae</taxon>
        <taxon>Penicillium</taxon>
    </lineage>
</organism>
<dbReference type="OrthoDB" id="3660917at2759"/>
<dbReference type="RefSeq" id="XP_056488115.1">
    <property type="nucleotide sequence ID" value="XM_056632564.1"/>
</dbReference>
<evidence type="ECO:0000256" key="1">
    <source>
        <dbReference type="SAM" id="MobiDB-lite"/>
    </source>
</evidence>
<evidence type="ECO:0000313" key="2">
    <source>
        <dbReference type="EMBL" id="KAJ5392437.1"/>
    </source>
</evidence>
<dbReference type="EMBL" id="JAPZBU010000008">
    <property type="protein sequence ID" value="KAJ5392437.1"/>
    <property type="molecule type" value="Genomic_DNA"/>
</dbReference>
<dbReference type="Proteomes" id="UP001147747">
    <property type="component" value="Unassembled WGS sequence"/>
</dbReference>
<dbReference type="AlphaFoldDB" id="A0A9X0B8U6"/>